<dbReference type="PRINTS" id="PR01703">
    <property type="entry name" value="MNSODISMTASE"/>
</dbReference>
<evidence type="ECO:0000256" key="5">
    <source>
        <dbReference type="PIRSR" id="PIRSR000349-1"/>
    </source>
</evidence>
<dbReference type="SUPFAM" id="SSF54719">
    <property type="entry name" value="Fe,Mn superoxide dismutase (SOD), C-terminal domain"/>
    <property type="match status" value="1"/>
</dbReference>
<evidence type="ECO:0000259" key="7">
    <source>
        <dbReference type="Pfam" id="PF00081"/>
    </source>
</evidence>
<dbReference type="OrthoDB" id="9803125at2"/>
<feature type="binding site" evidence="5">
    <location>
        <position position="169"/>
    </location>
    <ligand>
        <name>Mn(2+)</name>
        <dbReference type="ChEBI" id="CHEBI:29035"/>
    </ligand>
</feature>
<feature type="binding site" evidence="5">
    <location>
        <position position="165"/>
    </location>
    <ligand>
        <name>Mn(2+)</name>
        <dbReference type="ChEBI" id="CHEBI:29035"/>
    </ligand>
</feature>
<dbReference type="SUPFAM" id="SSF46609">
    <property type="entry name" value="Fe,Mn superoxide dismutase (SOD), N-terminal domain"/>
    <property type="match status" value="1"/>
</dbReference>
<reference evidence="9 10" key="1">
    <citation type="submission" date="2018-06" db="EMBL/GenBank/DDBJ databases">
        <authorList>
            <consortium name="Pathogen Informatics"/>
            <person name="Doyle S."/>
        </authorList>
    </citation>
    <scope>NUCLEOTIDE SEQUENCE [LARGE SCALE GENOMIC DNA]</scope>
    <source>
        <strain evidence="9 10">NCTC9810</strain>
    </source>
</reference>
<dbReference type="PROSITE" id="PS00088">
    <property type="entry name" value="SOD_MN"/>
    <property type="match status" value="1"/>
</dbReference>
<protein>
    <recommendedName>
        <fullName evidence="2 6">Superoxide dismutase</fullName>
        <ecNumber evidence="2 6">1.15.1.1</ecNumber>
    </recommendedName>
</protein>
<dbReference type="InterPro" id="IPR036314">
    <property type="entry name" value="SOD_C_sf"/>
</dbReference>
<dbReference type="PANTHER" id="PTHR43595:SF2">
    <property type="entry name" value="SMALL RIBOSOMAL SUBUNIT PROTEIN MS42"/>
    <property type="match status" value="1"/>
</dbReference>
<accession>A0A380WWH7</accession>
<dbReference type="AlphaFoldDB" id="A0A380WWH7"/>
<proteinExistence type="inferred from homology"/>
<dbReference type="Pfam" id="PF02777">
    <property type="entry name" value="Sod_Fe_C"/>
    <property type="match status" value="1"/>
</dbReference>
<evidence type="ECO:0000313" key="9">
    <source>
        <dbReference type="EMBL" id="SUU93356.1"/>
    </source>
</evidence>
<dbReference type="PANTHER" id="PTHR43595">
    <property type="entry name" value="37S RIBOSOMAL PROTEIN S26, MITOCHONDRIAL"/>
    <property type="match status" value="1"/>
</dbReference>
<dbReference type="RefSeq" id="WP_115595855.1">
    <property type="nucleotide sequence ID" value="NZ_UFTA01000002.1"/>
</dbReference>
<feature type="domain" description="Manganese/iron superoxide dismutase C-terminal" evidence="8">
    <location>
        <begin position="99"/>
        <end position="198"/>
    </location>
</feature>
<dbReference type="GO" id="GO:0005737">
    <property type="term" value="C:cytoplasm"/>
    <property type="evidence" value="ECO:0007669"/>
    <property type="project" value="TreeGrafter"/>
</dbReference>
<feature type="binding site" evidence="5">
    <location>
        <position position="26"/>
    </location>
    <ligand>
        <name>Mn(2+)</name>
        <dbReference type="ChEBI" id="CHEBI:29035"/>
    </ligand>
</feature>
<evidence type="ECO:0000256" key="6">
    <source>
        <dbReference type="RuleBase" id="RU000414"/>
    </source>
</evidence>
<gene>
    <name evidence="9" type="primary">sodA</name>
    <name evidence="9" type="ORF">NCTC9810_01712</name>
</gene>
<evidence type="ECO:0000256" key="2">
    <source>
        <dbReference type="ARBA" id="ARBA00012682"/>
    </source>
</evidence>
<evidence type="ECO:0000256" key="1">
    <source>
        <dbReference type="ARBA" id="ARBA00008714"/>
    </source>
</evidence>
<dbReference type="InterPro" id="IPR019831">
    <property type="entry name" value="Mn/Fe_SOD_N"/>
</dbReference>
<organism evidence="9 10">
    <name type="scientific">Anaerococcus octavius</name>
    <dbReference type="NCBI Taxonomy" id="54007"/>
    <lineage>
        <taxon>Bacteria</taxon>
        <taxon>Bacillati</taxon>
        <taxon>Bacillota</taxon>
        <taxon>Tissierellia</taxon>
        <taxon>Tissierellales</taxon>
        <taxon>Peptoniphilaceae</taxon>
        <taxon>Anaerococcus</taxon>
    </lineage>
</organism>
<dbReference type="Gene3D" id="1.10.287.990">
    <property type="entry name" value="Fe,Mn superoxide dismutase (SOD) domain"/>
    <property type="match status" value="1"/>
</dbReference>
<dbReference type="Pfam" id="PF00081">
    <property type="entry name" value="Sod_Fe_N"/>
    <property type="match status" value="1"/>
</dbReference>
<feature type="binding site" evidence="5">
    <location>
        <position position="83"/>
    </location>
    <ligand>
        <name>Mn(2+)</name>
        <dbReference type="ChEBI" id="CHEBI:29035"/>
    </ligand>
</feature>
<evidence type="ECO:0000256" key="4">
    <source>
        <dbReference type="ARBA" id="ARBA00023002"/>
    </source>
</evidence>
<evidence type="ECO:0000313" key="10">
    <source>
        <dbReference type="Proteomes" id="UP000255124"/>
    </source>
</evidence>
<dbReference type="Proteomes" id="UP000255124">
    <property type="component" value="Unassembled WGS sequence"/>
</dbReference>
<evidence type="ECO:0000256" key="3">
    <source>
        <dbReference type="ARBA" id="ARBA00022723"/>
    </source>
</evidence>
<comment type="function">
    <text evidence="6">Destroys radicals which are normally produced within the cells and which are toxic to biological systems.</text>
</comment>
<dbReference type="FunFam" id="3.55.40.20:FF:000001">
    <property type="entry name" value="Superoxide dismutase"/>
    <property type="match status" value="1"/>
</dbReference>
<dbReference type="GO" id="GO:0004784">
    <property type="term" value="F:superoxide dismutase activity"/>
    <property type="evidence" value="ECO:0007669"/>
    <property type="project" value="UniProtKB-EC"/>
</dbReference>
<dbReference type="Gene3D" id="3.55.40.20">
    <property type="entry name" value="Iron/manganese superoxide dismutase, C-terminal domain"/>
    <property type="match status" value="1"/>
</dbReference>
<dbReference type="GO" id="GO:0046872">
    <property type="term" value="F:metal ion binding"/>
    <property type="evidence" value="ECO:0007669"/>
    <property type="project" value="UniProtKB-KW"/>
</dbReference>
<keyword evidence="4 6" id="KW-0560">Oxidoreductase</keyword>
<name>A0A380WWH7_9FIRM</name>
<dbReference type="InterPro" id="IPR019833">
    <property type="entry name" value="Mn/Fe_SOD_BS"/>
</dbReference>
<dbReference type="InterPro" id="IPR019832">
    <property type="entry name" value="Mn/Fe_SOD_C"/>
</dbReference>
<dbReference type="InterPro" id="IPR036324">
    <property type="entry name" value="Mn/Fe_SOD_N_sf"/>
</dbReference>
<feature type="domain" description="Manganese/iron superoxide dismutase N-terminal" evidence="7">
    <location>
        <begin position="3"/>
        <end position="90"/>
    </location>
</feature>
<dbReference type="EC" id="1.15.1.1" evidence="2 6"/>
<dbReference type="InterPro" id="IPR001189">
    <property type="entry name" value="Mn/Fe_SOD"/>
</dbReference>
<sequence>MLKLMQLPYEYDALQPVISRETMTFHHDKHHQTYVDTANKLLEGSEYEEKECPKCLLKSIDDITDDADKKQKLINNLGGVLNHNLFWNTMQPGGSSKPVGELKEAIDKKFGSFEEFKKEFEEAGKGQFGSGWAWLVINDGELEVISTKNQDNPILEGKQAILGNDLWEHAYYLDYQNARAKYLEEWWKLVNWDVIEERYQKAGTCK</sequence>
<evidence type="ECO:0000259" key="8">
    <source>
        <dbReference type="Pfam" id="PF02777"/>
    </source>
</evidence>
<comment type="similarity">
    <text evidence="1 6">Belongs to the iron/manganese superoxide dismutase family.</text>
</comment>
<keyword evidence="3 5" id="KW-0479">Metal-binding</keyword>
<dbReference type="EMBL" id="UFTA01000002">
    <property type="protein sequence ID" value="SUU93356.1"/>
    <property type="molecule type" value="Genomic_DNA"/>
</dbReference>
<dbReference type="PIRSF" id="PIRSF000349">
    <property type="entry name" value="SODismutase"/>
    <property type="match status" value="1"/>
</dbReference>
<comment type="catalytic activity">
    <reaction evidence="6">
        <text>2 superoxide + 2 H(+) = H2O2 + O2</text>
        <dbReference type="Rhea" id="RHEA:20696"/>
        <dbReference type="ChEBI" id="CHEBI:15378"/>
        <dbReference type="ChEBI" id="CHEBI:15379"/>
        <dbReference type="ChEBI" id="CHEBI:16240"/>
        <dbReference type="ChEBI" id="CHEBI:18421"/>
        <dbReference type="EC" id="1.15.1.1"/>
    </reaction>
</comment>